<dbReference type="RefSeq" id="WP_021680785.1">
    <property type="nucleotide sequence ID" value="NZ_KI260306.1"/>
</dbReference>
<organism evidence="2 3">
    <name type="scientific">Ruminococcus callidus ATCC 27760</name>
    <dbReference type="NCBI Taxonomy" id="411473"/>
    <lineage>
        <taxon>Bacteria</taxon>
        <taxon>Bacillati</taxon>
        <taxon>Bacillota</taxon>
        <taxon>Clostridia</taxon>
        <taxon>Eubacteriales</taxon>
        <taxon>Oscillospiraceae</taxon>
        <taxon>Ruminococcus</taxon>
    </lineage>
</organism>
<protein>
    <recommendedName>
        <fullName evidence="4">Phage transcriptional regulator, RinA family</fullName>
    </recommendedName>
</protein>
<keyword evidence="1" id="KW-0175">Coiled coil</keyword>
<dbReference type="PATRIC" id="fig|411473.3.peg.2185"/>
<dbReference type="eggNOG" id="ENOG5033ESA">
    <property type="taxonomic scope" value="Bacteria"/>
</dbReference>
<dbReference type="Proteomes" id="UP000016662">
    <property type="component" value="Unassembled WGS sequence"/>
</dbReference>
<keyword evidence="3" id="KW-1185">Reference proteome</keyword>
<dbReference type="OrthoDB" id="3242975at2"/>
<dbReference type="HOGENOM" id="CLU_144718_1_1_9"/>
<proteinExistence type="predicted"/>
<feature type="coiled-coil region" evidence="1">
    <location>
        <begin position="8"/>
        <end position="78"/>
    </location>
</feature>
<evidence type="ECO:0000256" key="1">
    <source>
        <dbReference type="SAM" id="Coils"/>
    </source>
</evidence>
<evidence type="ECO:0008006" key="4">
    <source>
        <dbReference type="Google" id="ProtNLM"/>
    </source>
</evidence>
<reference evidence="2 3" key="1">
    <citation type="submission" date="2013-07" db="EMBL/GenBank/DDBJ databases">
        <authorList>
            <person name="Weinstock G."/>
            <person name="Sodergren E."/>
            <person name="Wylie T."/>
            <person name="Fulton L."/>
            <person name="Fulton R."/>
            <person name="Fronick C."/>
            <person name="O'Laughlin M."/>
            <person name="Godfrey J."/>
            <person name="Miner T."/>
            <person name="Herter B."/>
            <person name="Appelbaum E."/>
            <person name="Cordes M."/>
            <person name="Lek S."/>
            <person name="Wollam A."/>
            <person name="Pepin K.H."/>
            <person name="Palsikar V.B."/>
            <person name="Mitreva M."/>
            <person name="Wilson R.K."/>
        </authorList>
    </citation>
    <scope>NUCLEOTIDE SEQUENCE [LARGE SCALE GENOMIC DNA]</scope>
    <source>
        <strain evidence="2 3">ATCC 27760</strain>
    </source>
</reference>
<evidence type="ECO:0000313" key="3">
    <source>
        <dbReference type="Proteomes" id="UP000016662"/>
    </source>
</evidence>
<gene>
    <name evidence="2" type="ORF">RUMCAL_02613</name>
</gene>
<evidence type="ECO:0000313" key="2">
    <source>
        <dbReference type="EMBL" id="ERJ91274.1"/>
    </source>
</evidence>
<comment type="caution">
    <text evidence="2">The sequence shown here is derived from an EMBL/GenBank/DDBJ whole genome shotgun (WGS) entry which is preliminary data.</text>
</comment>
<dbReference type="AlphaFoldDB" id="U2LP49"/>
<dbReference type="EMBL" id="AWVF01000321">
    <property type="protein sequence ID" value="ERJ91274.1"/>
    <property type="molecule type" value="Genomic_DNA"/>
</dbReference>
<name>U2LP49_9FIRM</name>
<accession>U2LP49</accession>
<dbReference type="STRING" id="411473.RUMCAL_02613"/>
<sequence>MKEYWDQAQRLRRRIDRKIHEIRVLRQRAEGMNGSGINDMPRTVSPDRSKMEGTVFRIMALEQEIQETQREYDALLADMEARIKAVDDADCCDLLSKRYLEFKSWNMIAADFGYSVQHIYRLRDKAVQKLRADESS</sequence>